<feature type="transmembrane region" description="Helical" evidence="1">
    <location>
        <begin position="34"/>
        <end position="56"/>
    </location>
</feature>
<keyword evidence="1" id="KW-0812">Transmembrane</keyword>
<keyword evidence="1" id="KW-1133">Transmembrane helix</keyword>
<evidence type="ECO:0000256" key="1">
    <source>
        <dbReference type="SAM" id="Phobius"/>
    </source>
</evidence>
<reference evidence="2" key="1">
    <citation type="journal article" date="2014" name="Front. Microbiol.">
        <title>High frequency of phylogenetically diverse reductive dehalogenase-homologous genes in deep subseafloor sedimentary metagenomes.</title>
        <authorList>
            <person name="Kawai M."/>
            <person name="Futagami T."/>
            <person name="Toyoda A."/>
            <person name="Takaki Y."/>
            <person name="Nishi S."/>
            <person name="Hori S."/>
            <person name="Arai W."/>
            <person name="Tsubouchi T."/>
            <person name="Morono Y."/>
            <person name="Uchiyama I."/>
            <person name="Ito T."/>
            <person name="Fujiyama A."/>
            <person name="Inagaki F."/>
            <person name="Takami H."/>
        </authorList>
    </citation>
    <scope>NUCLEOTIDE SEQUENCE</scope>
    <source>
        <strain evidence="2">Expedition CK06-06</strain>
    </source>
</reference>
<feature type="transmembrane region" description="Helical" evidence="1">
    <location>
        <begin position="7"/>
        <end position="28"/>
    </location>
</feature>
<protein>
    <submittedName>
        <fullName evidence="2">Uncharacterized protein</fullName>
    </submittedName>
</protein>
<dbReference type="AlphaFoldDB" id="X1BLJ1"/>
<evidence type="ECO:0000313" key="2">
    <source>
        <dbReference type="EMBL" id="GAG82042.1"/>
    </source>
</evidence>
<accession>X1BLJ1</accession>
<name>X1BLJ1_9ZZZZ</name>
<sequence>MLPGNMSLASSLILGFSPGIAAITMIFLGKAADIIGIVALINYEIILIIFTILMLFSFPLAERSLRDEKNNP</sequence>
<gene>
    <name evidence="2" type="ORF">S01H4_26094</name>
</gene>
<dbReference type="EMBL" id="BART01012523">
    <property type="protein sequence ID" value="GAG82042.1"/>
    <property type="molecule type" value="Genomic_DNA"/>
</dbReference>
<keyword evidence="1" id="KW-0472">Membrane</keyword>
<proteinExistence type="predicted"/>
<comment type="caution">
    <text evidence="2">The sequence shown here is derived from an EMBL/GenBank/DDBJ whole genome shotgun (WGS) entry which is preliminary data.</text>
</comment>
<organism evidence="2">
    <name type="scientific">marine sediment metagenome</name>
    <dbReference type="NCBI Taxonomy" id="412755"/>
    <lineage>
        <taxon>unclassified sequences</taxon>
        <taxon>metagenomes</taxon>
        <taxon>ecological metagenomes</taxon>
    </lineage>
</organism>